<dbReference type="InterPro" id="IPR036869">
    <property type="entry name" value="J_dom_sf"/>
</dbReference>
<dbReference type="InterPro" id="IPR001623">
    <property type="entry name" value="DnaJ_domain"/>
</dbReference>
<dbReference type="PANTHER" id="PTHR43908">
    <property type="entry name" value="AT29763P-RELATED"/>
    <property type="match status" value="1"/>
</dbReference>
<evidence type="ECO:0000256" key="4">
    <source>
        <dbReference type="ARBA" id="ARBA00023136"/>
    </source>
</evidence>
<proteinExistence type="predicted"/>
<accession>A0A367JQ82</accession>
<evidence type="ECO:0000256" key="5">
    <source>
        <dbReference type="SAM" id="MobiDB-lite"/>
    </source>
</evidence>
<organism evidence="8 9">
    <name type="scientific">Rhizopus stolonifer</name>
    <name type="common">Rhizopus nigricans</name>
    <dbReference type="NCBI Taxonomy" id="4846"/>
    <lineage>
        <taxon>Eukaryota</taxon>
        <taxon>Fungi</taxon>
        <taxon>Fungi incertae sedis</taxon>
        <taxon>Mucoromycota</taxon>
        <taxon>Mucoromycotina</taxon>
        <taxon>Mucoromycetes</taxon>
        <taxon>Mucorales</taxon>
        <taxon>Mucorineae</taxon>
        <taxon>Rhizopodaceae</taxon>
        <taxon>Rhizopus</taxon>
    </lineage>
</organism>
<sequence length="306" mass="35832">MEGNKDEALRCLSMAKHCLKTGDLIKASRLAEKSNRLYPTVQVKEFLLVIKNSKKKQGGIYPTDKREPTENTDRKFSPEQQNAVKAVLACKKDYYKVLAIEKTATDIEIKKAYRKKALTFHPDKNSAPGADEAFKLVAEAFGTLSDSNKRAIHDQGGTREIPRYRRRRENMSREEMYNAFFERQHRPHHYQRRQEAGFGEYFPFIMIILVLVLSILVSVENEPLYAFESTASNTQRRDTAKNNIRYYVNPNMFSNKVGNSEYRLRYTENQIEIDWVTVLQRQCLRDSRWQVKPKSCQEYERLARKL</sequence>
<evidence type="ECO:0000256" key="6">
    <source>
        <dbReference type="SAM" id="Phobius"/>
    </source>
</evidence>
<dbReference type="PANTHER" id="PTHR43908:SF3">
    <property type="entry name" value="AT29763P-RELATED"/>
    <property type="match status" value="1"/>
</dbReference>
<dbReference type="SMART" id="SM00271">
    <property type="entry name" value="DnaJ"/>
    <property type="match status" value="1"/>
</dbReference>
<evidence type="ECO:0000259" key="7">
    <source>
        <dbReference type="PROSITE" id="PS50076"/>
    </source>
</evidence>
<dbReference type="Gene3D" id="1.10.287.110">
    <property type="entry name" value="DnaJ domain"/>
    <property type="match status" value="1"/>
</dbReference>
<feature type="transmembrane region" description="Helical" evidence="6">
    <location>
        <begin position="201"/>
        <end position="219"/>
    </location>
</feature>
<dbReference type="CDD" id="cd06257">
    <property type="entry name" value="DnaJ"/>
    <property type="match status" value="1"/>
</dbReference>
<dbReference type="Pfam" id="PF09320">
    <property type="entry name" value="DUF1977"/>
    <property type="match status" value="1"/>
</dbReference>
<dbReference type="AlphaFoldDB" id="A0A367JQ82"/>
<keyword evidence="2 6" id="KW-0812">Transmembrane</keyword>
<dbReference type="InterPro" id="IPR051100">
    <property type="entry name" value="DnaJ_subfamily_B/C"/>
</dbReference>
<dbReference type="PROSITE" id="PS50076">
    <property type="entry name" value="DNAJ_2"/>
    <property type="match status" value="1"/>
</dbReference>
<dbReference type="SUPFAM" id="SSF46565">
    <property type="entry name" value="Chaperone J-domain"/>
    <property type="match status" value="1"/>
</dbReference>
<evidence type="ECO:0000256" key="1">
    <source>
        <dbReference type="ARBA" id="ARBA00004167"/>
    </source>
</evidence>
<dbReference type="STRING" id="4846.A0A367JQ82"/>
<dbReference type="GO" id="GO:0071218">
    <property type="term" value="P:cellular response to misfolded protein"/>
    <property type="evidence" value="ECO:0007669"/>
    <property type="project" value="TreeGrafter"/>
</dbReference>
<dbReference type="EMBL" id="PJQM01002891">
    <property type="protein sequence ID" value="RCH92110.1"/>
    <property type="molecule type" value="Genomic_DNA"/>
</dbReference>
<dbReference type="GO" id="GO:0030544">
    <property type="term" value="F:Hsp70 protein binding"/>
    <property type="evidence" value="ECO:0007669"/>
    <property type="project" value="TreeGrafter"/>
</dbReference>
<feature type="compositionally biased region" description="Basic and acidic residues" evidence="5">
    <location>
        <begin position="63"/>
        <end position="77"/>
    </location>
</feature>
<dbReference type="GO" id="GO:0005789">
    <property type="term" value="C:endoplasmic reticulum membrane"/>
    <property type="evidence" value="ECO:0007669"/>
    <property type="project" value="TreeGrafter"/>
</dbReference>
<reference evidence="8 9" key="1">
    <citation type="journal article" date="2018" name="G3 (Bethesda)">
        <title>Phylogenetic and Phylogenomic Definition of Rhizopus Species.</title>
        <authorList>
            <person name="Gryganskyi A.P."/>
            <person name="Golan J."/>
            <person name="Dolatabadi S."/>
            <person name="Mondo S."/>
            <person name="Robb S."/>
            <person name="Idnurm A."/>
            <person name="Muszewska A."/>
            <person name="Steczkiewicz K."/>
            <person name="Masonjones S."/>
            <person name="Liao H.L."/>
            <person name="Gajdeczka M.T."/>
            <person name="Anike F."/>
            <person name="Vuek A."/>
            <person name="Anishchenko I.M."/>
            <person name="Voigt K."/>
            <person name="de Hoog G.S."/>
            <person name="Smith M.E."/>
            <person name="Heitman J."/>
            <person name="Vilgalys R."/>
            <person name="Stajich J.E."/>
        </authorList>
    </citation>
    <scope>NUCLEOTIDE SEQUENCE [LARGE SCALE GENOMIC DNA]</scope>
    <source>
        <strain evidence="8 9">LSU 92-RS-03</strain>
    </source>
</reference>
<evidence type="ECO:0000313" key="8">
    <source>
        <dbReference type="EMBL" id="RCH92110.1"/>
    </source>
</evidence>
<comment type="subcellular location">
    <subcellularLocation>
        <location evidence="1">Membrane</location>
        <topology evidence="1">Single-pass membrane protein</topology>
    </subcellularLocation>
</comment>
<dbReference type="OrthoDB" id="1507364at2759"/>
<dbReference type="Proteomes" id="UP000253551">
    <property type="component" value="Unassembled WGS sequence"/>
</dbReference>
<feature type="region of interest" description="Disordered" evidence="5">
    <location>
        <begin position="57"/>
        <end position="78"/>
    </location>
</feature>
<keyword evidence="4 6" id="KW-0472">Membrane</keyword>
<evidence type="ECO:0000256" key="3">
    <source>
        <dbReference type="ARBA" id="ARBA00022989"/>
    </source>
</evidence>
<comment type="caution">
    <text evidence="8">The sequence shown here is derived from an EMBL/GenBank/DDBJ whole genome shotgun (WGS) entry which is preliminary data.</text>
</comment>
<evidence type="ECO:0000256" key="2">
    <source>
        <dbReference type="ARBA" id="ARBA00022692"/>
    </source>
</evidence>
<name>A0A367JQ82_RHIST</name>
<keyword evidence="3 6" id="KW-1133">Transmembrane helix</keyword>
<protein>
    <submittedName>
        <fullName evidence="8">DnaJ, sub C member 18</fullName>
    </submittedName>
</protein>
<evidence type="ECO:0000313" key="9">
    <source>
        <dbReference type="Proteomes" id="UP000253551"/>
    </source>
</evidence>
<keyword evidence="9" id="KW-1185">Reference proteome</keyword>
<dbReference type="InterPro" id="IPR015399">
    <property type="entry name" value="DUF1977_DnaJ-like"/>
</dbReference>
<gene>
    <name evidence="8" type="primary">DNAJC18</name>
    <name evidence="8" type="ORF">CU098_010065</name>
</gene>
<dbReference type="PRINTS" id="PR00625">
    <property type="entry name" value="JDOMAIN"/>
</dbReference>
<feature type="domain" description="J" evidence="7">
    <location>
        <begin position="93"/>
        <end position="157"/>
    </location>
</feature>
<dbReference type="Pfam" id="PF00226">
    <property type="entry name" value="DnaJ"/>
    <property type="match status" value="1"/>
</dbReference>